<feature type="domain" description="RNase III" evidence="1">
    <location>
        <begin position="16"/>
        <end position="158"/>
    </location>
</feature>
<dbReference type="InterPro" id="IPR036389">
    <property type="entry name" value="RNase_III_sf"/>
</dbReference>
<dbReference type="InterPro" id="IPR040030">
    <property type="entry name" value="Ribosomal_mL57"/>
</dbReference>
<feature type="non-terminal residue" evidence="2">
    <location>
        <position position="1"/>
    </location>
</feature>
<dbReference type="GO" id="GO:0003735">
    <property type="term" value="F:structural constituent of ribosome"/>
    <property type="evidence" value="ECO:0007669"/>
    <property type="project" value="InterPro"/>
</dbReference>
<dbReference type="Pfam" id="PF14622">
    <property type="entry name" value="Ribonucleas_3_3"/>
    <property type="match status" value="1"/>
</dbReference>
<accession>A0A0C9UK44</accession>
<dbReference type="AlphaFoldDB" id="A0A0C9UK44"/>
<dbReference type="SUPFAM" id="SSF69065">
    <property type="entry name" value="RNase III domain-like"/>
    <property type="match status" value="1"/>
</dbReference>
<dbReference type="GO" id="GO:0004525">
    <property type="term" value="F:ribonuclease III activity"/>
    <property type="evidence" value="ECO:0007669"/>
    <property type="project" value="InterPro"/>
</dbReference>
<evidence type="ECO:0000259" key="1">
    <source>
        <dbReference type="Pfam" id="PF14622"/>
    </source>
</evidence>
<keyword evidence="3" id="KW-1185">Reference proteome</keyword>
<evidence type="ECO:0000313" key="3">
    <source>
        <dbReference type="Proteomes" id="UP000054279"/>
    </source>
</evidence>
<feature type="non-terminal residue" evidence="2">
    <location>
        <position position="159"/>
    </location>
</feature>
<protein>
    <recommendedName>
        <fullName evidence="1">RNase III domain-containing protein</fullName>
    </recommendedName>
</protein>
<sequence>VEYLRKLLPPLEFPEDVAQRMTTHVSWQRGTEGHNGRLSFIGRRVLQTYLLLFLHECTLAPAPFAPRKTDPKSYDEISEKMLDTYVLGEHVGGAWQLERIMRWTPAIPELDTLKAETPGRILHSSGLYKVRGTTVEGVMGGIFHQFGGSIAHRVFHTRV</sequence>
<evidence type="ECO:0000313" key="2">
    <source>
        <dbReference type="EMBL" id="KIJ35244.1"/>
    </source>
</evidence>
<gene>
    <name evidence="2" type="ORF">M422DRAFT_79394</name>
</gene>
<dbReference type="HOGENOM" id="CLU_073894_1_0_1"/>
<dbReference type="GO" id="GO:0005762">
    <property type="term" value="C:mitochondrial large ribosomal subunit"/>
    <property type="evidence" value="ECO:0007669"/>
    <property type="project" value="InterPro"/>
</dbReference>
<dbReference type="InterPro" id="IPR000999">
    <property type="entry name" value="RNase_III_dom"/>
</dbReference>
<dbReference type="GO" id="GO:0032543">
    <property type="term" value="P:mitochondrial translation"/>
    <property type="evidence" value="ECO:0007669"/>
    <property type="project" value="InterPro"/>
</dbReference>
<name>A0A0C9UK44_SPHS4</name>
<dbReference type="Gene3D" id="1.10.1520.10">
    <property type="entry name" value="Ribonuclease III domain"/>
    <property type="match status" value="1"/>
</dbReference>
<dbReference type="Proteomes" id="UP000054279">
    <property type="component" value="Unassembled WGS sequence"/>
</dbReference>
<reference evidence="2 3" key="1">
    <citation type="submission" date="2014-06" db="EMBL/GenBank/DDBJ databases">
        <title>Evolutionary Origins and Diversification of the Mycorrhizal Mutualists.</title>
        <authorList>
            <consortium name="DOE Joint Genome Institute"/>
            <consortium name="Mycorrhizal Genomics Consortium"/>
            <person name="Kohler A."/>
            <person name="Kuo A."/>
            <person name="Nagy L.G."/>
            <person name="Floudas D."/>
            <person name="Copeland A."/>
            <person name="Barry K.W."/>
            <person name="Cichocki N."/>
            <person name="Veneault-Fourrey C."/>
            <person name="LaButti K."/>
            <person name="Lindquist E.A."/>
            <person name="Lipzen A."/>
            <person name="Lundell T."/>
            <person name="Morin E."/>
            <person name="Murat C."/>
            <person name="Riley R."/>
            <person name="Ohm R."/>
            <person name="Sun H."/>
            <person name="Tunlid A."/>
            <person name="Henrissat B."/>
            <person name="Grigoriev I.V."/>
            <person name="Hibbett D.S."/>
            <person name="Martin F."/>
        </authorList>
    </citation>
    <scope>NUCLEOTIDE SEQUENCE [LARGE SCALE GENOMIC DNA]</scope>
    <source>
        <strain evidence="2 3">SS14</strain>
    </source>
</reference>
<dbReference type="PANTHER" id="PTHR28160">
    <property type="entry name" value="54S RIBOSOMAL PROTEIN L15, MITOCHONDRIAL"/>
    <property type="match status" value="1"/>
</dbReference>
<dbReference type="EMBL" id="KN837190">
    <property type="protein sequence ID" value="KIJ35244.1"/>
    <property type="molecule type" value="Genomic_DNA"/>
</dbReference>
<dbReference type="OrthoDB" id="2281895at2759"/>
<dbReference type="GO" id="GO:0006396">
    <property type="term" value="P:RNA processing"/>
    <property type="evidence" value="ECO:0007669"/>
    <property type="project" value="InterPro"/>
</dbReference>
<dbReference type="PANTHER" id="PTHR28160:SF1">
    <property type="entry name" value="LARGE RIBOSOMAL SUBUNIT PROTEIN ML57"/>
    <property type="match status" value="1"/>
</dbReference>
<organism evidence="2 3">
    <name type="scientific">Sphaerobolus stellatus (strain SS14)</name>
    <dbReference type="NCBI Taxonomy" id="990650"/>
    <lineage>
        <taxon>Eukaryota</taxon>
        <taxon>Fungi</taxon>
        <taxon>Dikarya</taxon>
        <taxon>Basidiomycota</taxon>
        <taxon>Agaricomycotina</taxon>
        <taxon>Agaricomycetes</taxon>
        <taxon>Phallomycetidae</taxon>
        <taxon>Geastrales</taxon>
        <taxon>Sphaerobolaceae</taxon>
        <taxon>Sphaerobolus</taxon>
    </lineage>
</organism>
<proteinExistence type="predicted"/>